<sequence>MEYVEENIRYRWALHVTSAGIEKEELEANEAGHFRRVFLREGNAIRFGPQSGIPRAARENIEEFLTPWALALSALAVARSRGPYGGALTWWRERLSALSVLSDRTDTHRAFMNMLKSPSWLRASSAIIQAADTGVRSVRVDAHALPPEIARRVQAINQLLAGEDATPEELDEEERALLAHTLVFTHGEGEESFDLPEGKESHGTRAWFDLAMQAAYTIATGGVLSVDEADESLHPLLLGQLVQLFTDERTNVSGAQLIFTSHDATVMGNVVKSGLGASNFWLTEKSDGVSELIALDEFSHSPNHNIERRYLRGVYGAVPSPWGNLSAEILRLRSEYQDFQRSRWEN</sequence>
<dbReference type="Pfam" id="PF13304">
    <property type="entry name" value="AAA_21"/>
    <property type="match status" value="1"/>
</dbReference>
<dbReference type="Proteomes" id="UP001359781">
    <property type="component" value="Unassembled WGS sequence"/>
</dbReference>
<dbReference type="InterPro" id="IPR003959">
    <property type="entry name" value="ATPase_AAA_core"/>
</dbReference>
<dbReference type="Gene3D" id="3.40.50.300">
    <property type="entry name" value="P-loop containing nucleotide triphosphate hydrolases"/>
    <property type="match status" value="1"/>
</dbReference>
<dbReference type="PANTHER" id="PTHR40396:SF1">
    <property type="entry name" value="ATPASE AAA-TYPE CORE DOMAIN-CONTAINING PROTEIN"/>
    <property type="match status" value="1"/>
</dbReference>
<reference evidence="2 3" key="1">
    <citation type="submission" date="2024-02" db="EMBL/GenBank/DDBJ databases">
        <title>Whole genome sequencing and characterization of Corynebacterium isolated from the ocular surface of dry eye disease sufferers.</title>
        <authorList>
            <person name="Naqvi M."/>
        </authorList>
    </citation>
    <scope>NUCLEOTIDE SEQUENCE [LARGE SCALE GENOMIC DNA]</scope>
    <source>
        <strain evidence="2 3">PCRF</strain>
    </source>
</reference>
<dbReference type="EMBL" id="JBAHVJ010000009">
    <property type="protein sequence ID" value="MEJ4100583.1"/>
    <property type="molecule type" value="Genomic_DNA"/>
</dbReference>
<proteinExistence type="predicted"/>
<comment type="caution">
    <text evidence="2">The sequence shown here is derived from an EMBL/GenBank/DDBJ whole genome shotgun (WGS) entry which is preliminary data.</text>
</comment>
<dbReference type="RefSeq" id="WP_337890777.1">
    <property type="nucleotide sequence ID" value="NZ_JBAHVI010000009.1"/>
</dbReference>
<dbReference type="PANTHER" id="PTHR40396">
    <property type="entry name" value="ATPASE-LIKE PROTEIN"/>
    <property type="match status" value="1"/>
</dbReference>
<evidence type="ECO:0000313" key="2">
    <source>
        <dbReference type="EMBL" id="MEJ4100583.1"/>
    </source>
</evidence>
<protein>
    <submittedName>
        <fullName evidence="2">AAA family ATPase</fullName>
    </submittedName>
</protein>
<organism evidence="2 3">
    <name type="scientific">Corynebacterium mastitidis</name>
    <dbReference type="NCBI Taxonomy" id="161890"/>
    <lineage>
        <taxon>Bacteria</taxon>
        <taxon>Bacillati</taxon>
        <taxon>Actinomycetota</taxon>
        <taxon>Actinomycetes</taxon>
        <taxon>Mycobacteriales</taxon>
        <taxon>Corynebacteriaceae</taxon>
        <taxon>Corynebacterium</taxon>
    </lineage>
</organism>
<name>A0ABU8NZY8_9CORY</name>
<accession>A0ABU8NZY8</accession>
<keyword evidence="3" id="KW-1185">Reference proteome</keyword>
<feature type="domain" description="ATPase AAA-type core" evidence="1">
    <location>
        <begin position="144"/>
        <end position="267"/>
    </location>
</feature>
<evidence type="ECO:0000259" key="1">
    <source>
        <dbReference type="Pfam" id="PF13304"/>
    </source>
</evidence>
<evidence type="ECO:0000313" key="3">
    <source>
        <dbReference type="Proteomes" id="UP001359781"/>
    </source>
</evidence>
<gene>
    <name evidence="2" type="ORF">V5S96_09485</name>
</gene>
<dbReference type="InterPro" id="IPR027417">
    <property type="entry name" value="P-loop_NTPase"/>
</dbReference>